<proteinExistence type="predicted"/>
<reference evidence="2" key="1">
    <citation type="journal article" date="2019" name="Sci. Rep.">
        <title>Draft genome of Tanacetum cinerariifolium, the natural source of mosquito coil.</title>
        <authorList>
            <person name="Yamashiro T."/>
            <person name="Shiraishi A."/>
            <person name="Satake H."/>
            <person name="Nakayama K."/>
        </authorList>
    </citation>
    <scope>NUCLEOTIDE SEQUENCE</scope>
</reference>
<feature type="compositionally biased region" description="Low complexity" evidence="1">
    <location>
        <begin position="75"/>
        <end position="84"/>
    </location>
</feature>
<feature type="compositionally biased region" description="Pro residues" evidence="1">
    <location>
        <begin position="65"/>
        <end position="74"/>
    </location>
</feature>
<gene>
    <name evidence="2" type="ORF">Tci_054707</name>
</gene>
<dbReference type="EMBL" id="BKCJ010008538">
    <property type="protein sequence ID" value="GEU82729.1"/>
    <property type="molecule type" value="Genomic_DNA"/>
</dbReference>
<accession>A0A6L2NAV0</accession>
<sequence>MSSPSHPTYNIEAAFSSNFLDYTTASPGNISPDPPDNLSKYLFASLAISPFHNVQAYNAVANKPPIPPQDPITPPTILTTSSVLPPSPLFDP</sequence>
<feature type="region of interest" description="Disordered" evidence="1">
    <location>
        <begin position="65"/>
        <end position="92"/>
    </location>
</feature>
<organism evidence="2">
    <name type="scientific">Tanacetum cinerariifolium</name>
    <name type="common">Dalmatian daisy</name>
    <name type="synonym">Chrysanthemum cinerariifolium</name>
    <dbReference type="NCBI Taxonomy" id="118510"/>
    <lineage>
        <taxon>Eukaryota</taxon>
        <taxon>Viridiplantae</taxon>
        <taxon>Streptophyta</taxon>
        <taxon>Embryophyta</taxon>
        <taxon>Tracheophyta</taxon>
        <taxon>Spermatophyta</taxon>
        <taxon>Magnoliopsida</taxon>
        <taxon>eudicotyledons</taxon>
        <taxon>Gunneridae</taxon>
        <taxon>Pentapetalae</taxon>
        <taxon>asterids</taxon>
        <taxon>campanulids</taxon>
        <taxon>Asterales</taxon>
        <taxon>Asteraceae</taxon>
        <taxon>Asteroideae</taxon>
        <taxon>Anthemideae</taxon>
        <taxon>Anthemidinae</taxon>
        <taxon>Tanacetum</taxon>
    </lineage>
</organism>
<dbReference type="AlphaFoldDB" id="A0A6L2NAV0"/>
<protein>
    <recommendedName>
        <fullName evidence="3">Reverse transcriptase domain-containing protein</fullName>
    </recommendedName>
</protein>
<evidence type="ECO:0000313" key="2">
    <source>
        <dbReference type="EMBL" id="GEU82729.1"/>
    </source>
</evidence>
<comment type="caution">
    <text evidence="2">The sequence shown here is derived from an EMBL/GenBank/DDBJ whole genome shotgun (WGS) entry which is preliminary data.</text>
</comment>
<evidence type="ECO:0008006" key="3">
    <source>
        <dbReference type="Google" id="ProtNLM"/>
    </source>
</evidence>
<evidence type="ECO:0000256" key="1">
    <source>
        <dbReference type="SAM" id="MobiDB-lite"/>
    </source>
</evidence>
<name>A0A6L2NAV0_TANCI</name>